<dbReference type="RefSeq" id="WP_057646573.1">
    <property type="nucleotide sequence ID" value="NZ_LLXU01000077.1"/>
</dbReference>
<name>A0A0R0ADV6_9GAMM</name>
<sequence length="69" mass="7799">MNTIKHTAKRTLSARRSVLVKYGDPAHAEFERQVAEIHRIYGTTPEEVEAHTRRVRALIAAGKLKSAFL</sequence>
<reference evidence="1 2" key="1">
    <citation type="submission" date="2015-10" db="EMBL/GenBank/DDBJ databases">
        <title>Genome sequencing and analysis of members of genus Stenotrophomonas.</title>
        <authorList>
            <person name="Patil P.P."/>
            <person name="Midha S."/>
            <person name="Patil P.B."/>
        </authorList>
    </citation>
    <scope>NUCLEOTIDE SEQUENCE [LARGE SCALE GENOMIC DNA]</scope>
    <source>
        <strain evidence="1 2">JCM 16536</strain>
    </source>
</reference>
<gene>
    <name evidence="1" type="ORF">ARC20_10135</name>
</gene>
<dbReference type="STRING" id="676599.ARC20_10135"/>
<protein>
    <submittedName>
        <fullName evidence="1">Uncharacterized protein</fullName>
    </submittedName>
</protein>
<dbReference type="Proteomes" id="UP000051802">
    <property type="component" value="Unassembled WGS sequence"/>
</dbReference>
<keyword evidence="2" id="KW-1185">Reference proteome</keyword>
<organism evidence="1 2">
    <name type="scientific">Stenotrophomonas panacihumi</name>
    <dbReference type="NCBI Taxonomy" id="676599"/>
    <lineage>
        <taxon>Bacteria</taxon>
        <taxon>Pseudomonadati</taxon>
        <taxon>Pseudomonadota</taxon>
        <taxon>Gammaproteobacteria</taxon>
        <taxon>Lysobacterales</taxon>
        <taxon>Lysobacteraceae</taxon>
        <taxon>Stenotrophomonas</taxon>
    </lineage>
</organism>
<proteinExistence type="predicted"/>
<evidence type="ECO:0000313" key="2">
    <source>
        <dbReference type="Proteomes" id="UP000051802"/>
    </source>
</evidence>
<evidence type="ECO:0000313" key="1">
    <source>
        <dbReference type="EMBL" id="KRG43136.1"/>
    </source>
</evidence>
<dbReference type="EMBL" id="LLXU01000077">
    <property type="protein sequence ID" value="KRG43136.1"/>
    <property type="molecule type" value="Genomic_DNA"/>
</dbReference>
<accession>A0A0R0ADV6</accession>
<comment type="caution">
    <text evidence="1">The sequence shown here is derived from an EMBL/GenBank/DDBJ whole genome shotgun (WGS) entry which is preliminary data.</text>
</comment>
<dbReference type="AlphaFoldDB" id="A0A0R0ADV6"/>